<evidence type="ECO:0000313" key="1">
    <source>
        <dbReference type="EMBL" id="GAJ06291.1"/>
    </source>
</evidence>
<dbReference type="EMBL" id="BARW01025228">
    <property type="protein sequence ID" value="GAJ06291.1"/>
    <property type="molecule type" value="Genomic_DNA"/>
</dbReference>
<gene>
    <name evidence="1" type="ORF">S12H4_41401</name>
</gene>
<sequence length="68" mass="8073">MPVPKPKKREAYTAYVRRVFNYVKRNKSALRGSYSGRGKNRKLVAPVVMKRIGVEWRKHSRSLKRTRK</sequence>
<comment type="caution">
    <text evidence="1">The sequence shown here is derived from an EMBL/GenBank/DDBJ whole genome shotgun (WGS) entry which is preliminary data.</text>
</comment>
<name>X1V2A3_9ZZZZ</name>
<protein>
    <submittedName>
        <fullName evidence="1">Uncharacterized protein</fullName>
    </submittedName>
</protein>
<dbReference type="AlphaFoldDB" id="X1V2A3"/>
<proteinExistence type="predicted"/>
<organism evidence="1">
    <name type="scientific">marine sediment metagenome</name>
    <dbReference type="NCBI Taxonomy" id="412755"/>
    <lineage>
        <taxon>unclassified sequences</taxon>
        <taxon>metagenomes</taxon>
        <taxon>ecological metagenomes</taxon>
    </lineage>
</organism>
<accession>X1V2A3</accession>
<reference evidence="1" key="1">
    <citation type="journal article" date="2014" name="Front. Microbiol.">
        <title>High frequency of phylogenetically diverse reductive dehalogenase-homologous genes in deep subseafloor sedimentary metagenomes.</title>
        <authorList>
            <person name="Kawai M."/>
            <person name="Futagami T."/>
            <person name="Toyoda A."/>
            <person name="Takaki Y."/>
            <person name="Nishi S."/>
            <person name="Hori S."/>
            <person name="Arai W."/>
            <person name="Tsubouchi T."/>
            <person name="Morono Y."/>
            <person name="Uchiyama I."/>
            <person name="Ito T."/>
            <person name="Fujiyama A."/>
            <person name="Inagaki F."/>
            <person name="Takami H."/>
        </authorList>
    </citation>
    <scope>NUCLEOTIDE SEQUENCE</scope>
    <source>
        <strain evidence="1">Expedition CK06-06</strain>
    </source>
</reference>